<dbReference type="Proteomes" id="UP000253090">
    <property type="component" value="Unassembled WGS sequence"/>
</dbReference>
<proteinExistence type="predicted"/>
<accession>A0A369B4H8</accession>
<sequence length="53" mass="5987">MVGFLINKGPEVRYFLQTTHKAQNSDQKGRYSGIADYGKEEQLNGKAQLVPFL</sequence>
<organism evidence="1 2">
    <name type="scientific">Fontibacillus phaseoli</name>
    <dbReference type="NCBI Taxonomy" id="1416533"/>
    <lineage>
        <taxon>Bacteria</taxon>
        <taxon>Bacillati</taxon>
        <taxon>Bacillota</taxon>
        <taxon>Bacilli</taxon>
        <taxon>Bacillales</taxon>
        <taxon>Paenibacillaceae</taxon>
        <taxon>Fontibacillus</taxon>
    </lineage>
</organism>
<keyword evidence="2" id="KW-1185">Reference proteome</keyword>
<protein>
    <submittedName>
        <fullName evidence="1">Uncharacterized protein</fullName>
    </submittedName>
</protein>
<evidence type="ECO:0000313" key="2">
    <source>
        <dbReference type="Proteomes" id="UP000253090"/>
    </source>
</evidence>
<dbReference type="EMBL" id="QPJW01000012">
    <property type="protein sequence ID" value="RCX16452.1"/>
    <property type="molecule type" value="Genomic_DNA"/>
</dbReference>
<comment type="caution">
    <text evidence="1">The sequence shown here is derived from an EMBL/GenBank/DDBJ whole genome shotgun (WGS) entry which is preliminary data.</text>
</comment>
<name>A0A369B4H8_9BACL</name>
<evidence type="ECO:0000313" key="1">
    <source>
        <dbReference type="EMBL" id="RCX16452.1"/>
    </source>
</evidence>
<reference evidence="1 2" key="1">
    <citation type="submission" date="2018-07" db="EMBL/GenBank/DDBJ databases">
        <title>Genomic Encyclopedia of Type Strains, Phase III (KMG-III): the genomes of soil and plant-associated and newly described type strains.</title>
        <authorList>
            <person name="Whitman W."/>
        </authorList>
    </citation>
    <scope>NUCLEOTIDE SEQUENCE [LARGE SCALE GENOMIC DNA]</scope>
    <source>
        <strain evidence="1 2">CECT 8333</strain>
    </source>
</reference>
<dbReference type="AlphaFoldDB" id="A0A369B4H8"/>
<gene>
    <name evidence="1" type="ORF">DFP94_11272</name>
</gene>